<name>A0A1W1ZG07_9RHOB</name>
<feature type="signal peptide" evidence="2">
    <location>
        <begin position="1"/>
        <end position="22"/>
    </location>
</feature>
<accession>A0A1W1ZG07</accession>
<keyword evidence="2" id="KW-0732">Signal</keyword>
<keyword evidence="4" id="KW-1185">Reference proteome</keyword>
<evidence type="ECO:0000256" key="1">
    <source>
        <dbReference type="SAM" id="Phobius"/>
    </source>
</evidence>
<organism evidence="3 4">
    <name type="scientific">Primorskyibacter flagellatus</name>
    <dbReference type="NCBI Taxonomy" id="1387277"/>
    <lineage>
        <taxon>Bacteria</taxon>
        <taxon>Pseudomonadati</taxon>
        <taxon>Pseudomonadota</taxon>
        <taxon>Alphaproteobacteria</taxon>
        <taxon>Rhodobacterales</taxon>
        <taxon>Roseobacteraceae</taxon>
        <taxon>Primorskyibacter</taxon>
    </lineage>
</organism>
<evidence type="ECO:0000256" key="2">
    <source>
        <dbReference type="SAM" id="SignalP"/>
    </source>
</evidence>
<keyword evidence="1" id="KW-0472">Membrane</keyword>
<dbReference type="InterPro" id="IPR022472">
    <property type="entry name" value="VPLPA-CTERM"/>
</dbReference>
<feature type="transmembrane region" description="Helical" evidence="1">
    <location>
        <begin position="195"/>
        <end position="214"/>
    </location>
</feature>
<gene>
    <name evidence="3" type="ORF">SAMN06295998_101556</name>
</gene>
<evidence type="ECO:0000313" key="4">
    <source>
        <dbReference type="Proteomes" id="UP000192330"/>
    </source>
</evidence>
<reference evidence="3 4" key="1">
    <citation type="submission" date="2017-04" db="EMBL/GenBank/DDBJ databases">
        <authorList>
            <person name="Afonso C.L."/>
            <person name="Miller P.J."/>
            <person name="Scott M.A."/>
            <person name="Spackman E."/>
            <person name="Goraichik I."/>
            <person name="Dimitrov K.M."/>
            <person name="Suarez D.L."/>
            <person name="Swayne D.E."/>
        </authorList>
    </citation>
    <scope>NUCLEOTIDE SEQUENCE [LARGE SCALE GENOMIC DNA]</scope>
    <source>
        <strain evidence="3 4">CGMCC 1.12644</strain>
    </source>
</reference>
<keyword evidence="1" id="KW-0812">Transmembrane</keyword>
<dbReference type="Proteomes" id="UP000192330">
    <property type="component" value="Unassembled WGS sequence"/>
</dbReference>
<evidence type="ECO:0000313" key="3">
    <source>
        <dbReference type="EMBL" id="SMC47419.1"/>
    </source>
</evidence>
<proteinExistence type="predicted"/>
<dbReference type="RefSeq" id="WP_143514467.1">
    <property type="nucleotide sequence ID" value="NZ_FWYD01000001.1"/>
</dbReference>
<dbReference type="EMBL" id="FWYD01000001">
    <property type="protein sequence ID" value="SMC47419.1"/>
    <property type="molecule type" value="Genomic_DNA"/>
</dbReference>
<dbReference type="OrthoDB" id="6401597at2"/>
<feature type="chain" id="PRO_5013162097" evidence="2">
    <location>
        <begin position="23"/>
        <end position="225"/>
    </location>
</feature>
<sequence length="225" mass="24008">MTFSKWIAVAIFASTLAAPATAATVSAVRGEIVPPPVSVENGYVYNWRVQAFDEAQDVKLTSDIGVNGGRTIAAGTKVDSHMIFLNVKNGVSQRHYGLTGSLYNDPGPVSFTFDGTILGVMADLNGLREAASNSQLASSSTLYPGSFEARGMEENDWRNKNNDWFTYSGNTIWLGMNVSQPGDWIRVVTAAPSPVPVPAAGLLLPIGFGALGLMRRRRKAAQAAV</sequence>
<dbReference type="AlphaFoldDB" id="A0A1W1ZG07"/>
<protein>
    <submittedName>
        <fullName evidence="3">VPLPA-CTERM protein sorting domain-containing protein</fullName>
    </submittedName>
</protein>
<keyword evidence="1" id="KW-1133">Transmembrane helix</keyword>
<dbReference type="NCBIfam" id="TIGR03370">
    <property type="entry name" value="VPLPA-CTERM"/>
    <property type="match status" value="1"/>
</dbReference>